<proteinExistence type="inferred from homology"/>
<keyword evidence="6 12" id="KW-0028">Amino-acid biosynthesis</keyword>
<dbReference type="EMBL" id="CP097770">
    <property type="protein sequence ID" value="URJ51529.1"/>
    <property type="molecule type" value="Genomic_DNA"/>
</dbReference>
<dbReference type="PIRSF" id="PIRSF001413">
    <property type="entry name" value="Trp_syn_beta"/>
    <property type="match status" value="1"/>
</dbReference>
<evidence type="ECO:0000313" key="15">
    <source>
        <dbReference type="Proteomes" id="UP001055784"/>
    </source>
</evidence>
<evidence type="ECO:0000256" key="7">
    <source>
        <dbReference type="ARBA" id="ARBA00022822"/>
    </source>
</evidence>
<evidence type="ECO:0000313" key="14">
    <source>
        <dbReference type="EMBL" id="URJ51529.1"/>
    </source>
</evidence>
<name>A0AAE9L7I8_PAEPO</name>
<dbReference type="InterPro" id="IPR023026">
    <property type="entry name" value="Trp_synth_beta/beta-like"/>
</dbReference>
<dbReference type="Proteomes" id="UP001055784">
    <property type="component" value="Chromosome"/>
</dbReference>
<accession>A0AAE9L7I8</accession>
<feature type="domain" description="Tryptophan synthase beta chain-like PALP" evidence="13">
    <location>
        <begin position="56"/>
        <end position="380"/>
    </location>
</feature>
<keyword evidence="7 12" id="KW-0822">Tryptophan biosynthesis</keyword>
<evidence type="ECO:0000256" key="4">
    <source>
        <dbReference type="ARBA" id="ARBA00009982"/>
    </source>
</evidence>
<evidence type="ECO:0000256" key="9">
    <source>
        <dbReference type="ARBA" id="ARBA00023141"/>
    </source>
</evidence>
<dbReference type="InterPro" id="IPR001926">
    <property type="entry name" value="TrpB-like_PALP"/>
</dbReference>
<reference evidence="14" key="1">
    <citation type="submission" date="2022-11" db="EMBL/GenBank/DDBJ databases">
        <authorList>
            <person name="Vasilchenko N.G."/>
            <person name="Prazdnova E.V."/>
            <person name="Gorovtsov A.V."/>
            <person name="Chistyakov V.A."/>
            <person name="Pak M.L."/>
        </authorList>
    </citation>
    <scope>NUCLEOTIDE SEQUENCE</scope>
    <source>
        <strain evidence="14">R 4.5</strain>
    </source>
</reference>
<protein>
    <recommendedName>
        <fullName evidence="12">Tryptophan synthase beta chain</fullName>
        <ecNumber evidence="12">4.2.1.20</ecNumber>
    </recommendedName>
</protein>
<gene>
    <name evidence="12 14" type="primary">trpB</name>
    <name evidence="14" type="ORF">MF626_000951</name>
</gene>
<dbReference type="PANTHER" id="PTHR48077">
    <property type="entry name" value="TRYPTOPHAN SYNTHASE-RELATED"/>
    <property type="match status" value="1"/>
</dbReference>
<dbReference type="InterPro" id="IPR006654">
    <property type="entry name" value="Trp_synth_beta"/>
</dbReference>
<dbReference type="PANTHER" id="PTHR48077:SF3">
    <property type="entry name" value="TRYPTOPHAN SYNTHASE"/>
    <property type="match status" value="1"/>
</dbReference>
<dbReference type="Pfam" id="PF00291">
    <property type="entry name" value="PALP"/>
    <property type="match status" value="1"/>
</dbReference>
<dbReference type="HAMAP" id="MF_00133">
    <property type="entry name" value="Trp_synth_beta"/>
    <property type="match status" value="1"/>
</dbReference>
<sequence>MTQLPDNNGRFGTFGGRFVPETLMNALIELEESYRKYADDPEFKAELNGLLKDYSGRETPLYHAERLSQHLGGAKIYLKREDLNHTGAHKINNALAQGLLAKRMGKQKVIAETGAGQHGVATATVAALLGLECKVFMGEEDTVRQQLNVFRMQLLGAEVIPVTSGTRTLKDAGNEALRYWVSHVHDTFYILGSAVGPHPYPMMVRDFQRVIGDETRRQILEKEGRLPDVIVAAIGGGSNAIGMFYPFIEDQGVALIGVEAAGKGVETEFHAATMTKGTQGVFQGSMSYLLQDEYGQVQPAHSISAGLDYPGVGPEHSYLKDIERAKYVPITDQEALDALQLLCRTEGILPALESAHAVAQVVKLAPTLTADDIIVICLSGRGDKDVDSIIKYLGGKPS</sequence>
<dbReference type="InterPro" id="IPR036052">
    <property type="entry name" value="TrpB-like_PALP_sf"/>
</dbReference>
<keyword evidence="10 12" id="KW-0456">Lyase</keyword>
<evidence type="ECO:0000256" key="11">
    <source>
        <dbReference type="ARBA" id="ARBA00049047"/>
    </source>
</evidence>
<evidence type="ECO:0000256" key="6">
    <source>
        <dbReference type="ARBA" id="ARBA00022605"/>
    </source>
</evidence>
<evidence type="ECO:0000256" key="10">
    <source>
        <dbReference type="ARBA" id="ARBA00023239"/>
    </source>
</evidence>
<comment type="similarity">
    <text evidence="4 12">Belongs to the TrpB family.</text>
</comment>
<evidence type="ECO:0000256" key="12">
    <source>
        <dbReference type="HAMAP-Rule" id="MF_00133"/>
    </source>
</evidence>
<dbReference type="AlphaFoldDB" id="A0AAE9L7I8"/>
<dbReference type="InterPro" id="IPR006653">
    <property type="entry name" value="Trp_synth_b_CS"/>
</dbReference>
<evidence type="ECO:0000256" key="2">
    <source>
        <dbReference type="ARBA" id="ARBA00002786"/>
    </source>
</evidence>
<evidence type="ECO:0000256" key="8">
    <source>
        <dbReference type="ARBA" id="ARBA00022898"/>
    </source>
</evidence>
<comment type="function">
    <text evidence="2 12">The beta subunit is responsible for the synthesis of L-tryptophan from indole and L-serine.</text>
</comment>
<feature type="modified residue" description="N6-(pyridoxal phosphate)lysine" evidence="12">
    <location>
        <position position="90"/>
    </location>
</feature>
<evidence type="ECO:0000259" key="13">
    <source>
        <dbReference type="Pfam" id="PF00291"/>
    </source>
</evidence>
<dbReference type="Gene3D" id="3.40.50.1100">
    <property type="match status" value="2"/>
</dbReference>
<comment type="cofactor">
    <cofactor evidence="1 12">
        <name>pyridoxal 5'-phosphate</name>
        <dbReference type="ChEBI" id="CHEBI:597326"/>
    </cofactor>
</comment>
<dbReference type="NCBIfam" id="TIGR00263">
    <property type="entry name" value="trpB"/>
    <property type="match status" value="1"/>
</dbReference>
<dbReference type="SUPFAM" id="SSF53686">
    <property type="entry name" value="Tryptophan synthase beta subunit-like PLP-dependent enzymes"/>
    <property type="match status" value="1"/>
</dbReference>
<dbReference type="GO" id="GO:0005737">
    <property type="term" value="C:cytoplasm"/>
    <property type="evidence" value="ECO:0007669"/>
    <property type="project" value="TreeGrafter"/>
</dbReference>
<dbReference type="RefSeq" id="WP_250261108.1">
    <property type="nucleotide sequence ID" value="NZ_CP097769.1"/>
</dbReference>
<evidence type="ECO:0000256" key="3">
    <source>
        <dbReference type="ARBA" id="ARBA00004733"/>
    </source>
</evidence>
<comment type="pathway">
    <text evidence="3 12">Amino-acid biosynthesis; L-tryptophan biosynthesis; L-tryptophan from chorismate: step 5/5.</text>
</comment>
<dbReference type="FunFam" id="3.40.50.1100:FF:000001">
    <property type="entry name" value="Tryptophan synthase beta chain"/>
    <property type="match status" value="1"/>
</dbReference>
<dbReference type="EC" id="4.2.1.20" evidence="12"/>
<dbReference type="CDD" id="cd06446">
    <property type="entry name" value="Trp-synth_B"/>
    <property type="match status" value="1"/>
</dbReference>
<comment type="catalytic activity">
    <reaction evidence="11 12">
        <text>(1S,2R)-1-C-(indol-3-yl)glycerol 3-phosphate + L-serine = D-glyceraldehyde 3-phosphate + L-tryptophan + H2O</text>
        <dbReference type="Rhea" id="RHEA:10532"/>
        <dbReference type="ChEBI" id="CHEBI:15377"/>
        <dbReference type="ChEBI" id="CHEBI:33384"/>
        <dbReference type="ChEBI" id="CHEBI:57912"/>
        <dbReference type="ChEBI" id="CHEBI:58866"/>
        <dbReference type="ChEBI" id="CHEBI:59776"/>
        <dbReference type="EC" id="4.2.1.20"/>
    </reaction>
</comment>
<dbReference type="FunFam" id="3.40.50.1100:FF:000004">
    <property type="entry name" value="Tryptophan synthase beta chain"/>
    <property type="match status" value="1"/>
</dbReference>
<comment type="subunit">
    <text evidence="5 12">Tetramer of two alpha and two beta chains.</text>
</comment>
<dbReference type="PROSITE" id="PS00168">
    <property type="entry name" value="TRP_SYNTHASE_BETA"/>
    <property type="match status" value="1"/>
</dbReference>
<dbReference type="GO" id="GO:0004834">
    <property type="term" value="F:tryptophan synthase activity"/>
    <property type="evidence" value="ECO:0007669"/>
    <property type="project" value="UniProtKB-UniRule"/>
</dbReference>
<keyword evidence="9 12" id="KW-0057">Aromatic amino acid biosynthesis</keyword>
<organism evidence="14 15">
    <name type="scientific">Paenibacillus polymyxa</name>
    <name type="common">Bacillus polymyxa</name>
    <dbReference type="NCBI Taxonomy" id="1406"/>
    <lineage>
        <taxon>Bacteria</taxon>
        <taxon>Bacillati</taxon>
        <taxon>Bacillota</taxon>
        <taxon>Bacilli</taxon>
        <taxon>Bacillales</taxon>
        <taxon>Paenibacillaceae</taxon>
        <taxon>Paenibacillus</taxon>
    </lineage>
</organism>
<keyword evidence="8 12" id="KW-0663">Pyridoxal phosphate</keyword>
<evidence type="ECO:0000256" key="5">
    <source>
        <dbReference type="ARBA" id="ARBA00011270"/>
    </source>
</evidence>
<evidence type="ECO:0000256" key="1">
    <source>
        <dbReference type="ARBA" id="ARBA00001933"/>
    </source>
</evidence>